<dbReference type="PANTHER" id="PTHR43085">
    <property type="entry name" value="HEXOKINASE FAMILY MEMBER"/>
    <property type="match status" value="1"/>
</dbReference>
<dbReference type="InterPro" id="IPR050306">
    <property type="entry name" value="PfkB_Carbo_kinase"/>
</dbReference>
<dbReference type="Proteomes" id="UP001500618">
    <property type="component" value="Unassembled WGS sequence"/>
</dbReference>
<sequence>MKIVVTGSIATDHLMHFKGRFAEQLLPDQLHQVSLSFLVDKLVIRRGGVAANMAYGMGVLGEHPTLLGAVGPDFDDYRKWLQEHGVDCESVQVFDHLHTARFNCTTDDDMAQIASFYTGAMAEGRNISLQPTVDRLGGIDLLIVGAHDPEGMLRNTSEATKLGIARAADFSQQIALMDGEQIRTLTDGAAYLLSNDYEKNLLESKSGWSDADVLDHVGIRVTTLGERGVEITGKDIERVYVPIAREVRKVDPTGVGDGFRAGFFAGLSWGLSLERSAQVGSMLATLVIETDGPQEYALDRADFIKRLGEAYGDDAAAEVTTHLS</sequence>
<organism evidence="5 6">
    <name type="scientific">Fodinicola feengrottensis</name>
    <dbReference type="NCBI Taxonomy" id="435914"/>
    <lineage>
        <taxon>Bacteria</taxon>
        <taxon>Bacillati</taxon>
        <taxon>Actinomycetota</taxon>
        <taxon>Actinomycetes</taxon>
        <taxon>Mycobacteriales</taxon>
        <taxon>Fodinicola</taxon>
    </lineage>
</organism>
<comment type="caution">
    <text evidence="5">The sequence shown here is derived from an EMBL/GenBank/DDBJ whole genome shotgun (WGS) entry which is preliminary data.</text>
</comment>
<evidence type="ECO:0000259" key="4">
    <source>
        <dbReference type="Pfam" id="PF00294"/>
    </source>
</evidence>
<dbReference type="SUPFAM" id="SSF53613">
    <property type="entry name" value="Ribokinase-like"/>
    <property type="match status" value="1"/>
</dbReference>
<dbReference type="InterPro" id="IPR011611">
    <property type="entry name" value="PfkB_dom"/>
</dbReference>
<keyword evidence="6" id="KW-1185">Reference proteome</keyword>
<dbReference type="InterPro" id="IPR029056">
    <property type="entry name" value="Ribokinase-like"/>
</dbReference>
<dbReference type="PANTHER" id="PTHR43085:SF46">
    <property type="entry name" value="ADENOSINE KINASE"/>
    <property type="match status" value="1"/>
</dbReference>
<evidence type="ECO:0000313" key="5">
    <source>
        <dbReference type="EMBL" id="GAA1704059.1"/>
    </source>
</evidence>
<evidence type="ECO:0000256" key="3">
    <source>
        <dbReference type="ARBA" id="ARBA00022777"/>
    </source>
</evidence>
<keyword evidence="3 5" id="KW-0418">Kinase</keyword>
<dbReference type="Pfam" id="PF00294">
    <property type="entry name" value="PfkB"/>
    <property type="match status" value="1"/>
</dbReference>
<dbReference type="InterPro" id="IPR002173">
    <property type="entry name" value="Carboh/pur_kinase_PfkB_CS"/>
</dbReference>
<evidence type="ECO:0000256" key="1">
    <source>
        <dbReference type="ARBA" id="ARBA00010688"/>
    </source>
</evidence>
<proteinExistence type="inferred from homology"/>
<name>A0ABP4UEC2_9ACTN</name>
<dbReference type="Gene3D" id="3.40.1190.20">
    <property type="match status" value="1"/>
</dbReference>
<evidence type="ECO:0000256" key="2">
    <source>
        <dbReference type="ARBA" id="ARBA00022679"/>
    </source>
</evidence>
<comment type="similarity">
    <text evidence="1">Belongs to the carbohydrate kinase PfkB family.</text>
</comment>
<reference evidence="6" key="1">
    <citation type="journal article" date="2019" name="Int. J. Syst. Evol. Microbiol.">
        <title>The Global Catalogue of Microorganisms (GCM) 10K type strain sequencing project: providing services to taxonomists for standard genome sequencing and annotation.</title>
        <authorList>
            <consortium name="The Broad Institute Genomics Platform"/>
            <consortium name="The Broad Institute Genome Sequencing Center for Infectious Disease"/>
            <person name="Wu L."/>
            <person name="Ma J."/>
        </authorList>
    </citation>
    <scope>NUCLEOTIDE SEQUENCE [LARGE SCALE GENOMIC DNA]</scope>
    <source>
        <strain evidence="6">JCM 14718</strain>
    </source>
</reference>
<dbReference type="RefSeq" id="WP_163567929.1">
    <property type="nucleotide sequence ID" value="NZ_BAAANY010000029.1"/>
</dbReference>
<dbReference type="EMBL" id="BAAANY010000029">
    <property type="protein sequence ID" value="GAA1704059.1"/>
    <property type="molecule type" value="Genomic_DNA"/>
</dbReference>
<feature type="domain" description="Carbohydrate kinase PfkB" evidence="4">
    <location>
        <begin position="32"/>
        <end position="295"/>
    </location>
</feature>
<gene>
    <name evidence="5" type="ORF">GCM10009765_61590</name>
</gene>
<dbReference type="PROSITE" id="PS00583">
    <property type="entry name" value="PFKB_KINASES_1"/>
    <property type="match status" value="1"/>
</dbReference>
<dbReference type="CDD" id="cd01942">
    <property type="entry name" value="ribokinase_group_A"/>
    <property type="match status" value="1"/>
</dbReference>
<protein>
    <submittedName>
        <fullName evidence="5">Carbohydrate kinase family protein</fullName>
    </submittedName>
</protein>
<keyword evidence="2" id="KW-0808">Transferase</keyword>
<accession>A0ABP4UEC2</accession>
<dbReference type="GO" id="GO:0016301">
    <property type="term" value="F:kinase activity"/>
    <property type="evidence" value="ECO:0007669"/>
    <property type="project" value="UniProtKB-KW"/>
</dbReference>
<evidence type="ECO:0000313" key="6">
    <source>
        <dbReference type="Proteomes" id="UP001500618"/>
    </source>
</evidence>